<evidence type="ECO:0000259" key="2">
    <source>
        <dbReference type="Pfam" id="PF13193"/>
    </source>
</evidence>
<dbReference type="Gene3D" id="3.40.50.12780">
    <property type="entry name" value="N-terminal domain of ligase-like"/>
    <property type="match status" value="1"/>
</dbReference>
<dbReference type="KEGG" id="pxv:FXF36_08020"/>
<dbReference type="EMBL" id="CP043028">
    <property type="protein sequence ID" value="QFJ54801.1"/>
    <property type="molecule type" value="Genomic_DNA"/>
</dbReference>
<dbReference type="PANTHER" id="PTHR43767:SF1">
    <property type="entry name" value="NONRIBOSOMAL PEPTIDE SYNTHASE PES1 (EUROFUNG)-RELATED"/>
    <property type="match status" value="1"/>
</dbReference>
<organism evidence="3 4">
    <name type="scientific">Pseudobutyrivibrio xylanivorans</name>
    <dbReference type="NCBI Taxonomy" id="185007"/>
    <lineage>
        <taxon>Bacteria</taxon>
        <taxon>Bacillati</taxon>
        <taxon>Bacillota</taxon>
        <taxon>Clostridia</taxon>
        <taxon>Lachnospirales</taxon>
        <taxon>Lachnospiraceae</taxon>
        <taxon>Pseudobutyrivibrio</taxon>
    </lineage>
</organism>
<dbReference type="Proteomes" id="UP000327030">
    <property type="component" value="Chromosome 1"/>
</dbReference>
<dbReference type="OrthoDB" id="9803968at2"/>
<dbReference type="Gene3D" id="3.30.300.30">
    <property type="match status" value="1"/>
</dbReference>
<dbReference type="InterPro" id="IPR045851">
    <property type="entry name" value="AMP-bd_C_sf"/>
</dbReference>
<dbReference type="SUPFAM" id="SSF56801">
    <property type="entry name" value="Acetyl-CoA synthetase-like"/>
    <property type="match status" value="1"/>
</dbReference>
<dbReference type="InterPro" id="IPR000873">
    <property type="entry name" value="AMP-dep_synth/lig_dom"/>
</dbReference>
<dbReference type="Pfam" id="PF13193">
    <property type="entry name" value="AMP-binding_C"/>
    <property type="match status" value="1"/>
</dbReference>
<evidence type="ECO:0000313" key="4">
    <source>
        <dbReference type="Proteomes" id="UP000327030"/>
    </source>
</evidence>
<feature type="domain" description="AMP-binding enzyme C-terminal" evidence="2">
    <location>
        <begin position="454"/>
        <end position="531"/>
    </location>
</feature>
<name>A0A5P6VV76_PSEXY</name>
<evidence type="ECO:0000259" key="1">
    <source>
        <dbReference type="Pfam" id="PF00501"/>
    </source>
</evidence>
<proteinExistence type="predicted"/>
<evidence type="ECO:0000313" key="3">
    <source>
        <dbReference type="EMBL" id="QFJ54801.1"/>
    </source>
</evidence>
<dbReference type="PANTHER" id="PTHR43767">
    <property type="entry name" value="LONG-CHAIN-FATTY-ACID--COA LIGASE"/>
    <property type="match status" value="1"/>
</dbReference>
<reference evidence="4" key="1">
    <citation type="submission" date="2019-08" db="EMBL/GenBank/DDBJ databases">
        <title>Complete Genome Sequence of the Polysaccharide-Degrading Rumen Bacterium Pseudobutyrivibrio xylanivorans MA3014.</title>
        <authorList>
            <person name="Palevich N."/>
            <person name="Maclean P.H."/>
            <person name="Kelly W.J."/>
            <person name="Leahy S.C."/>
            <person name="Rakonjac J."/>
            <person name="Attwood G.T."/>
        </authorList>
    </citation>
    <scope>NUCLEOTIDE SEQUENCE [LARGE SCALE GENOMIC DNA]</scope>
    <source>
        <strain evidence="4">MA3014</strain>
    </source>
</reference>
<protein>
    <submittedName>
        <fullName evidence="3">Acyl--CoA ligase</fullName>
    </submittedName>
</protein>
<keyword evidence="3" id="KW-0436">Ligase</keyword>
<accession>A0A5P6VV76</accession>
<gene>
    <name evidence="3" type="ORF">FXF36_08020</name>
</gene>
<sequence>MYQCMKICIGIQVIWKKMVAIEYLGLKVTYEQLFKKIDQTGRALKAVGVNQGDIVSVCLPNIPEAIYLLYAINKIGAVANMLDVRCGAPTLEKAINDADSKVLLYLDSITDKFENVRSNTTAEVVVAVSPIEGLSPALRFIVRCKDKELRQNIPAGVFTWKAFTNKAQEFTGTIDGNSAGNNDAVIAYTGGTTGEPKGVIGTNYNVNAVVEMEFKVGFNQSEHDSFLCMAPPWTYYGICNSINVPFCMGLKVILVPKFGPDDLGELILKYKPNHVVTVPSSVGVLLSGKYENADFSYLHSLILGADKLDESLEIEVNNYLQSHGASIRVSKGYGMTEVMAAAAYSRLNANEIGSVGVPYPLNNISAFKETDHGYEECKIGEQGEIAIIGPTVMKSYFGKFENENVDILKKHEDGTTWAHTGDIGYIGADGRVYIVGRLKRMFVKAGFKVFPATIEHCIMTNETVQVAAVVSVKDKYSGYATKAFVVLKDNSADKKIVQSEIEKIVTDELYDYELPDIYEFVDKLPLTGMGKVDYRALEEMG</sequence>
<dbReference type="InterPro" id="IPR025110">
    <property type="entry name" value="AMP-bd_C"/>
</dbReference>
<dbReference type="InterPro" id="IPR042099">
    <property type="entry name" value="ANL_N_sf"/>
</dbReference>
<dbReference type="InterPro" id="IPR050237">
    <property type="entry name" value="ATP-dep_AMP-bd_enzyme"/>
</dbReference>
<dbReference type="InterPro" id="IPR020845">
    <property type="entry name" value="AMP-binding_CS"/>
</dbReference>
<dbReference type="Pfam" id="PF00501">
    <property type="entry name" value="AMP-binding"/>
    <property type="match status" value="1"/>
</dbReference>
<dbReference type="GO" id="GO:0016878">
    <property type="term" value="F:acid-thiol ligase activity"/>
    <property type="evidence" value="ECO:0007669"/>
    <property type="project" value="UniProtKB-ARBA"/>
</dbReference>
<dbReference type="PROSITE" id="PS00455">
    <property type="entry name" value="AMP_BINDING"/>
    <property type="match status" value="1"/>
</dbReference>
<dbReference type="AlphaFoldDB" id="A0A5P6VV76"/>
<feature type="domain" description="AMP-dependent synthetase/ligase" evidence="1">
    <location>
        <begin position="19"/>
        <end position="397"/>
    </location>
</feature>